<name>G5GJG5_9FIRM</name>
<dbReference type="InterPro" id="IPR050807">
    <property type="entry name" value="TransReg_Diox_bact_type"/>
</dbReference>
<organism evidence="3 4">
    <name type="scientific">Johnsonella ignava ATCC 51276</name>
    <dbReference type="NCBI Taxonomy" id="679200"/>
    <lineage>
        <taxon>Bacteria</taxon>
        <taxon>Bacillati</taxon>
        <taxon>Bacillota</taxon>
        <taxon>Clostridia</taxon>
        <taxon>Lachnospirales</taxon>
        <taxon>Lachnospiraceae</taxon>
        <taxon>Johnsonella</taxon>
    </lineage>
</organism>
<dbReference type="eggNOG" id="COG0662">
    <property type="taxonomic scope" value="Bacteria"/>
</dbReference>
<dbReference type="GO" id="GO:0005829">
    <property type="term" value="C:cytosol"/>
    <property type="evidence" value="ECO:0007669"/>
    <property type="project" value="TreeGrafter"/>
</dbReference>
<feature type="domain" description="HTH cro/C1-type" evidence="2">
    <location>
        <begin position="10"/>
        <end position="64"/>
    </location>
</feature>
<dbReference type="AlphaFoldDB" id="G5GJG5"/>
<reference evidence="3 4" key="1">
    <citation type="submission" date="2011-08" db="EMBL/GenBank/DDBJ databases">
        <title>The Genome Sequence of Johnsonella ignava ATCC 51276.</title>
        <authorList>
            <consortium name="The Broad Institute Genome Sequencing Platform"/>
            <person name="Earl A."/>
            <person name="Ward D."/>
            <person name="Feldgarden M."/>
            <person name="Gevers D."/>
            <person name="Izard J."/>
            <person name="Blanton J.M."/>
            <person name="Baranova O.V."/>
            <person name="Dewhirst F.E."/>
            <person name="Young S.K."/>
            <person name="Zeng Q."/>
            <person name="Gargeya S."/>
            <person name="Fitzgerald M."/>
            <person name="Haas B."/>
            <person name="Abouelleil A."/>
            <person name="Alvarado L."/>
            <person name="Arachchi H.M."/>
            <person name="Berlin A."/>
            <person name="Brown A."/>
            <person name="Chapman S.B."/>
            <person name="Chen Z."/>
            <person name="Dunbar C."/>
            <person name="Freedman E."/>
            <person name="Gearin G."/>
            <person name="Gellesch M."/>
            <person name="Goldberg J."/>
            <person name="Griggs A."/>
            <person name="Gujja S."/>
            <person name="Heiman D."/>
            <person name="Howarth C."/>
            <person name="Larson L."/>
            <person name="Lui A."/>
            <person name="MacDonald P.J.P."/>
            <person name="Montmayeur A."/>
            <person name="Murphy C."/>
            <person name="Neiman D."/>
            <person name="Pearson M."/>
            <person name="Priest M."/>
            <person name="Roberts A."/>
            <person name="Saif S."/>
            <person name="Shea T."/>
            <person name="Shenoy N."/>
            <person name="Sisk P."/>
            <person name="Stolte C."/>
            <person name="Sykes S."/>
            <person name="Wortman J."/>
            <person name="Nusbaum C."/>
            <person name="Birren B."/>
        </authorList>
    </citation>
    <scope>NUCLEOTIDE SEQUENCE [LARGE SCALE GENOMIC DNA]</scope>
    <source>
        <strain evidence="3 4">ATCC 51276</strain>
    </source>
</reference>
<sequence>MNNLDIGSRVQNRRKEQKITLKELSERTGLSTGFLSQFERGMTSIAIDSLQNIAKILGMDMDSFFNIPKKSSYDAEPIIRSYDRKVGSVNKKYVQFYLAKDLENAKFLPRLYELWPSSENDHLKTYVHEGVEFIYVLEGILTLNYKNKVYEMYPEDTAYLDSKTPHNWENNTNKKVRILVIHYPNPFIQNDANTRTDEHEK</sequence>
<dbReference type="Proteomes" id="UP000003011">
    <property type="component" value="Unassembled WGS sequence"/>
</dbReference>
<dbReference type="RefSeq" id="WP_005541483.1">
    <property type="nucleotide sequence ID" value="NZ_JH378835.1"/>
</dbReference>
<dbReference type="InterPro" id="IPR014710">
    <property type="entry name" value="RmlC-like_jellyroll"/>
</dbReference>
<dbReference type="HOGENOM" id="CLU_085376_1_2_9"/>
<dbReference type="OrthoDB" id="9814553at2"/>
<dbReference type="PATRIC" id="fig|679200.3.peg.1802"/>
<dbReference type="STRING" id="679200.HMPREF9333_01705"/>
<keyword evidence="1" id="KW-0238">DNA-binding</keyword>
<dbReference type="PANTHER" id="PTHR46797:SF25">
    <property type="entry name" value="TRANSCRIPTIONAL REGULATOR"/>
    <property type="match status" value="1"/>
</dbReference>
<dbReference type="PANTHER" id="PTHR46797">
    <property type="entry name" value="HTH-TYPE TRANSCRIPTIONAL REGULATOR"/>
    <property type="match status" value="1"/>
</dbReference>
<evidence type="ECO:0000313" key="3">
    <source>
        <dbReference type="EMBL" id="EHI55085.1"/>
    </source>
</evidence>
<dbReference type="CDD" id="cd02209">
    <property type="entry name" value="cupin_XRE_C"/>
    <property type="match status" value="1"/>
</dbReference>
<comment type="caution">
    <text evidence="3">The sequence shown here is derived from an EMBL/GenBank/DDBJ whole genome shotgun (WGS) entry which is preliminary data.</text>
</comment>
<evidence type="ECO:0000256" key="1">
    <source>
        <dbReference type="ARBA" id="ARBA00023125"/>
    </source>
</evidence>
<dbReference type="PROSITE" id="PS50943">
    <property type="entry name" value="HTH_CROC1"/>
    <property type="match status" value="1"/>
</dbReference>
<evidence type="ECO:0000313" key="4">
    <source>
        <dbReference type="Proteomes" id="UP000003011"/>
    </source>
</evidence>
<dbReference type="SUPFAM" id="SSF47413">
    <property type="entry name" value="lambda repressor-like DNA-binding domains"/>
    <property type="match status" value="1"/>
</dbReference>
<dbReference type="InterPro" id="IPR011051">
    <property type="entry name" value="RmlC_Cupin_sf"/>
</dbReference>
<dbReference type="Pfam" id="PF01381">
    <property type="entry name" value="HTH_3"/>
    <property type="match status" value="1"/>
</dbReference>
<dbReference type="eggNOG" id="COG1396">
    <property type="taxonomic scope" value="Bacteria"/>
</dbReference>
<dbReference type="CDD" id="cd00093">
    <property type="entry name" value="HTH_XRE"/>
    <property type="match status" value="1"/>
</dbReference>
<dbReference type="Gene3D" id="2.60.120.10">
    <property type="entry name" value="Jelly Rolls"/>
    <property type="match status" value="1"/>
</dbReference>
<dbReference type="InterPro" id="IPR013096">
    <property type="entry name" value="Cupin_2"/>
</dbReference>
<dbReference type="SUPFAM" id="SSF51182">
    <property type="entry name" value="RmlC-like cupins"/>
    <property type="match status" value="1"/>
</dbReference>
<dbReference type="Gene3D" id="1.10.260.40">
    <property type="entry name" value="lambda repressor-like DNA-binding domains"/>
    <property type="match status" value="1"/>
</dbReference>
<dbReference type="InterPro" id="IPR001387">
    <property type="entry name" value="Cro/C1-type_HTH"/>
</dbReference>
<evidence type="ECO:0000259" key="2">
    <source>
        <dbReference type="PROSITE" id="PS50943"/>
    </source>
</evidence>
<dbReference type="EMBL" id="ACZL01000029">
    <property type="protein sequence ID" value="EHI55085.1"/>
    <property type="molecule type" value="Genomic_DNA"/>
</dbReference>
<dbReference type="Pfam" id="PF07883">
    <property type="entry name" value="Cupin_2"/>
    <property type="match status" value="1"/>
</dbReference>
<protein>
    <recommendedName>
        <fullName evidence="2">HTH cro/C1-type domain-containing protein</fullName>
    </recommendedName>
</protein>
<gene>
    <name evidence="3" type="ORF">HMPREF9333_01705</name>
</gene>
<keyword evidence="4" id="KW-1185">Reference proteome</keyword>
<dbReference type="GO" id="GO:0003677">
    <property type="term" value="F:DNA binding"/>
    <property type="evidence" value="ECO:0007669"/>
    <property type="project" value="UniProtKB-KW"/>
</dbReference>
<dbReference type="InterPro" id="IPR010982">
    <property type="entry name" value="Lambda_DNA-bd_dom_sf"/>
</dbReference>
<proteinExistence type="predicted"/>
<dbReference type="GO" id="GO:0003700">
    <property type="term" value="F:DNA-binding transcription factor activity"/>
    <property type="evidence" value="ECO:0007669"/>
    <property type="project" value="TreeGrafter"/>
</dbReference>
<accession>G5GJG5</accession>
<dbReference type="SMART" id="SM00530">
    <property type="entry name" value="HTH_XRE"/>
    <property type="match status" value="1"/>
</dbReference>